<organism evidence="8 9">
    <name type="scientific">Carya illinoinensis</name>
    <name type="common">Pecan</name>
    <dbReference type="NCBI Taxonomy" id="32201"/>
    <lineage>
        <taxon>Eukaryota</taxon>
        <taxon>Viridiplantae</taxon>
        <taxon>Streptophyta</taxon>
        <taxon>Embryophyta</taxon>
        <taxon>Tracheophyta</taxon>
        <taxon>Spermatophyta</taxon>
        <taxon>Magnoliopsida</taxon>
        <taxon>eudicotyledons</taxon>
        <taxon>Gunneridae</taxon>
        <taxon>Pentapetalae</taxon>
        <taxon>rosids</taxon>
        <taxon>fabids</taxon>
        <taxon>Fagales</taxon>
        <taxon>Juglandaceae</taxon>
        <taxon>Carya</taxon>
    </lineage>
</organism>
<feature type="transmembrane region" description="Helical" evidence="7">
    <location>
        <begin position="438"/>
        <end position="460"/>
    </location>
</feature>
<evidence type="ECO:0000256" key="1">
    <source>
        <dbReference type="ARBA" id="ARBA00004141"/>
    </source>
</evidence>
<dbReference type="AlphaFoldDB" id="A0A8T1PTZ1"/>
<name>A0A8T1PTZ1_CARIL</name>
<dbReference type="HAMAP" id="MF_00221">
    <property type="entry name" value="NRAMP"/>
    <property type="match status" value="1"/>
</dbReference>
<feature type="transmembrane region" description="Helical" evidence="7">
    <location>
        <begin position="397"/>
        <end position="418"/>
    </location>
</feature>
<evidence type="ECO:0000256" key="4">
    <source>
        <dbReference type="ARBA" id="ARBA00022989"/>
    </source>
</evidence>
<feature type="transmembrane region" description="Helical" evidence="7">
    <location>
        <begin position="240"/>
        <end position="261"/>
    </location>
</feature>
<feature type="region of interest" description="Disordered" evidence="6">
    <location>
        <begin position="468"/>
        <end position="507"/>
    </location>
</feature>
<evidence type="ECO:0000256" key="7">
    <source>
        <dbReference type="SAM" id="Phobius"/>
    </source>
</evidence>
<sequence>MSLVQIQENPRWKKLLGYVGPGILVSVGYLDPGNLETDLQAGADHKYELLWIVLVGLTFAFIIQCCSARLGVATGKHLAEHCKAEYPSPVKYCLWILAEMAVIAADIPQVLGTAFALNILFRIPMWSGVLLAGLNTLLLLGMQRYGIRKLEGAIGMLVMVVGGCFFAVMIKARPSAKEMVTGMFVPKLNGKGATTDAIALLGALIMPHNLFLHSALVISRKFPHSSDGINSASKFFFIESGLSLVVAFLINVVVMSVSASVCSNPNISVDSKGHCKNITLESAAFLFKNDLGKWSAKLYAISLLASGQSSTVAGTYAGQYIMQGFLDLKMELWLRNLITRCIAIGPSLVACIIGGPHGAGRLIIIASMILAFELPLVLVPLLRFTSSEAKMGQHKNPFLLSLVSWLLGSCSIGINMYFLSITLIGRITGNKMTKTGSILTGVIALPIMVIYVSLLTYMTLKRENSATSSHNLGISPVSTDGTGAEKGLESSSNQRTDDIETDDIIHA</sequence>
<feature type="transmembrane region" description="Helical" evidence="7">
    <location>
        <begin position="50"/>
        <end position="72"/>
    </location>
</feature>
<feature type="transmembrane region" description="Helical" evidence="7">
    <location>
        <begin position="298"/>
        <end position="317"/>
    </location>
</feature>
<dbReference type="PANTHER" id="PTHR11706:SF99">
    <property type="entry name" value="METAL TRANSPORTER NRAMP5-LIKE"/>
    <property type="match status" value="1"/>
</dbReference>
<dbReference type="GO" id="GO:0015086">
    <property type="term" value="F:cadmium ion transmembrane transporter activity"/>
    <property type="evidence" value="ECO:0007669"/>
    <property type="project" value="TreeGrafter"/>
</dbReference>
<dbReference type="SMR" id="A0A8T1PTZ1"/>
<keyword evidence="5 7" id="KW-0472">Membrane</keyword>
<dbReference type="Pfam" id="PF01566">
    <property type="entry name" value="Nramp"/>
    <property type="match status" value="1"/>
</dbReference>
<comment type="similarity">
    <text evidence="2">Belongs to the NRAMP (TC 2.A.55) family.</text>
</comment>
<keyword evidence="9" id="KW-1185">Reference proteome</keyword>
<keyword evidence="3 7" id="KW-0812">Transmembrane</keyword>
<dbReference type="PRINTS" id="PR00447">
    <property type="entry name" value="NATRESASSCMP"/>
</dbReference>
<dbReference type="NCBIfam" id="NF037982">
    <property type="entry name" value="Nramp_1"/>
    <property type="match status" value="1"/>
</dbReference>
<reference evidence="8" key="1">
    <citation type="submission" date="2020-12" db="EMBL/GenBank/DDBJ databases">
        <title>WGS assembly of Carya illinoinensis cv. Pawnee.</title>
        <authorList>
            <person name="Platts A."/>
            <person name="Shu S."/>
            <person name="Wright S."/>
            <person name="Barry K."/>
            <person name="Edger P."/>
            <person name="Pires J.C."/>
            <person name="Schmutz J."/>
        </authorList>
    </citation>
    <scope>NUCLEOTIDE SEQUENCE</scope>
    <source>
        <tissue evidence="8">Leaf</tissue>
    </source>
</reference>
<feature type="transmembrane region" description="Helical" evidence="7">
    <location>
        <begin position="92"/>
        <end position="117"/>
    </location>
</feature>
<evidence type="ECO:0000256" key="6">
    <source>
        <dbReference type="SAM" id="MobiDB-lite"/>
    </source>
</evidence>
<dbReference type="PANTHER" id="PTHR11706">
    <property type="entry name" value="SOLUTE CARRIER PROTEIN FAMILY 11 MEMBER"/>
    <property type="match status" value="1"/>
</dbReference>
<feature type="transmembrane region" description="Helical" evidence="7">
    <location>
        <begin position="123"/>
        <end position="140"/>
    </location>
</feature>
<comment type="subcellular location">
    <subcellularLocation>
        <location evidence="1">Membrane</location>
        <topology evidence="1">Multi-pass membrane protein</topology>
    </subcellularLocation>
</comment>
<feature type="transmembrane region" description="Helical" evidence="7">
    <location>
        <begin position="337"/>
        <end position="356"/>
    </location>
</feature>
<dbReference type="InterPro" id="IPR001046">
    <property type="entry name" value="NRAMP_fam"/>
</dbReference>
<dbReference type="GO" id="GO:0005384">
    <property type="term" value="F:manganese ion transmembrane transporter activity"/>
    <property type="evidence" value="ECO:0007669"/>
    <property type="project" value="TreeGrafter"/>
</dbReference>
<feature type="transmembrane region" description="Helical" evidence="7">
    <location>
        <begin position="362"/>
        <end position="385"/>
    </location>
</feature>
<evidence type="ECO:0000256" key="3">
    <source>
        <dbReference type="ARBA" id="ARBA00022692"/>
    </source>
</evidence>
<dbReference type="NCBIfam" id="TIGR01197">
    <property type="entry name" value="nramp"/>
    <property type="match status" value="1"/>
</dbReference>
<comment type="caution">
    <text evidence="8">The sequence shown here is derived from an EMBL/GenBank/DDBJ whole genome shotgun (WGS) entry which is preliminary data.</text>
</comment>
<dbReference type="GO" id="GO:0034755">
    <property type="term" value="P:iron ion transmembrane transport"/>
    <property type="evidence" value="ECO:0007669"/>
    <property type="project" value="TreeGrafter"/>
</dbReference>
<evidence type="ECO:0000313" key="9">
    <source>
        <dbReference type="Proteomes" id="UP000811609"/>
    </source>
</evidence>
<dbReference type="Proteomes" id="UP000811609">
    <property type="component" value="Chromosome 8"/>
</dbReference>
<evidence type="ECO:0000313" key="8">
    <source>
        <dbReference type="EMBL" id="KAG6645728.1"/>
    </source>
</evidence>
<keyword evidence="4 7" id="KW-1133">Transmembrane helix</keyword>
<gene>
    <name evidence="8" type="ORF">CIPAW_08G142400</name>
</gene>
<proteinExistence type="inferred from homology"/>
<evidence type="ECO:0000256" key="2">
    <source>
        <dbReference type="ARBA" id="ARBA00009965"/>
    </source>
</evidence>
<dbReference type="GO" id="GO:0005886">
    <property type="term" value="C:plasma membrane"/>
    <property type="evidence" value="ECO:0007669"/>
    <property type="project" value="TreeGrafter"/>
</dbReference>
<evidence type="ECO:0000256" key="5">
    <source>
        <dbReference type="ARBA" id="ARBA00023136"/>
    </source>
</evidence>
<protein>
    <submittedName>
        <fullName evidence="8">Uncharacterized protein</fullName>
    </submittedName>
</protein>
<feature type="transmembrane region" description="Helical" evidence="7">
    <location>
        <begin position="197"/>
        <end position="219"/>
    </location>
</feature>
<feature type="compositionally biased region" description="Basic and acidic residues" evidence="6">
    <location>
        <begin position="495"/>
        <end position="507"/>
    </location>
</feature>
<feature type="compositionally biased region" description="Polar residues" evidence="6">
    <location>
        <begin position="468"/>
        <end position="481"/>
    </location>
</feature>
<feature type="transmembrane region" description="Helical" evidence="7">
    <location>
        <begin position="152"/>
        <end position="170"/>
    </location>
</feature>
<accession>A0A8T1PTZ1</accession>
<feature type="transmembrane region" description="Helical" evidence="7">
    <location>
        <begin position="12"/>
        <end position="30"/>
    </location>
</feature>
<dbReference type="EMBL" id="CM031816">
    <property type="protein sequence ID" value="KAG6645728.1"/>
    <property type="molecule type" value="Genomic_DNA"/>
</dbReference>
<dbReference type="OrthoDB" id="409173at2759"/>